<gene>
    <name evidence="2" type="ORF">SAMN04515666_101408</name>
</gene>
<evidence type="ECO:0000256" key="1">
    <source>
        <dbReference type="SAM" id="Phobius"/>
    </source>
</evidence>
<feature type="transmembrane region" description="Helical" evidence="1">
    <location>
        <begin position="39"/>
        <end position="64"/>
    </location>
</feature>
<accession>A0A1H7GMS1</accession>
<feature type="transmembrane region" description="Helical" evidence="1">
    <location>
        <begin position="15"/>
        <end position="33"/>
    </location>
</feature>
<keyword evidence="1" id="KW-1133">Transmembrane helix</keyword>
<name>A0A1H7GMS1_9HYPH</name>
<keyword evidence="3" id="KW-1185">Reference proteome</keyword>
<proteinExistence type="predicted"/>
<evidence type="ECO:0000313" key="2">
    <source>
        <dbReference type="EMBL" id="SEK39453.1"/>
    </source>
</evidence>
<dbReference type="Proteomes" id="UP000199664">
    <property type="component" value="Unassembled WGS sequence"/>
</dbReference>
<reference evidence="3" key="1">
    <citation type="submission" date="2016-10" db="EMBL/GenBank/DDBJ databases">
        <authorList>
            <person name="Varghese N."/>
            <person name="Submissions S."/>
        </authorList>
    </citation>
    <scope>NUCLEOTIDE SEQUENCE [LARGE SCALE GENOMIC DNA]</scope>
    <source>
        <strain evidence="3">LMG 26383,CCUG 61248,R- 45681</strain>
    </source>
</reference>
<evidence type="ECO:0008006" key="4">
    <source>
        <dbReference type="Google" id="ProtNLM"/>
    </source>
</evidence>
<dbReference type="OrthoDB" id="8161939at2"/>
<keyword evidence="1" id="KW-0812">Transmembrane</keyword>
<dbReference type="AlphaFoldDB" id="A0A1H7GMS1"/>
<dbReference type="STRING" id="1036779.SAMN04515666_101408"/>
<dbReference type="RefSeq" id="WP_091829279.1">
    <property type="nucleotide sequence ID" value="NZ_FOAN01000001.1"/>
</dbReference>
<organism evidence="2 3">
    <name type="scientific">Bosea lupini</name>
    <dbReference type="NCBI Taxonomy" id="1036779"/>
    <lineage>
        <taxon>Bacteria</taxon>
        <taxon>Pseudomonadati</taxon>
        <taxon>Pseudomonadota</taxon>
        <taxon>Alphaproteobacteria</taxon>
        <taxon>Hyphomicrobiales</taxon>
        <taxon>Boseaceae</taxon>
        <taxon>Bosea</taxon>
    </lineage>
</organism>
<keyword evidence="1" id="KW-0472">Membrane</keyword>
<evidence type="ECO:0000313" key="3">
    <source>
        <dbReference type="Proteomes" id="UP000199664"/>
    </source>
</evidence>
<dbReference type="EMBL" id="FOAN01000001">
    <property type="protein sequence ID" value="SEK39453.1"/>
    <property type="molecule type" value="Genomic_DNA"/>
</dbReference>
<protein>
    <recommendedName>
        <fullName evidence="4">2TM domain-containing protein</fullName>
    </recommendedName>
</protein>
<sequence length="80" mass="9386">MELFLAWLLRQMRRARIVFVGLYLVVVAGFVYAEPRSAWTWLIVLLGALLCIGIWGLVGFWHYVFTQRRERENGIERSDG</sequence>